<feature type="domain" description="N-terminal" evidence="1">
    <location>
        <begin position="3"/>
        <end position="104"/>
    </location>
</feature>
<organism evidence="3 4">
    <name type="scientific">Caldifermentibacillus hisashii</name>
    <dbReference type="NCBI Taxonomy" id="996558"/>
    <lineage>
        <taxon>Bacteria</taxon>
        <taxon>Bacillati</taxon>
        <taxon>Bacillota</taxon>
        <taxon>Bacilli</taxon>
        <taxon>Bacillales</taxon>
        <taxon>Bacillaceae</taxon>
        <taxon>Caldifermentibacillus</taxon>
    </lineage>
</organism>
<dbReference type="Pfam" id="PF08401">
    <property type="entry name" value="ArdcN"/>
    <property type="match status" value="1"/>
</dbReference>
<dbReference type="InterPro" id="IPR017113">
    <property type="entry name" value="Antirestriction_ArdC"/>
</dbReference>
<evidence type="ECO:0000259" key="2">
    <source>
        <dbReference type="Pfam" id="PF18818"/>
    </source>
</evidence>
<evidence type="ECO:0000313" key="3">
    <source>
        <dbReference type="EMBL" id="MEL3959587.1"/>
    </source>
</evidence>
<dbReference type="Pfam" id="PF18818">
    <property type="entry name" value="MPTase-PolyVal"/>
    <property type="match status" value="1"/>
</dbReference>
<keyword evidence="4" id="KW-1185">Reference proteome</keyword>
<proteinExistence type="predicted"/>
<sequence>MSQKIYEMVTERIIEKLEQGVVPWKRPFIKHPAVNWRTQKPYKGVNRLLLDGGEYATFKQIKEAGGKVKSGEKAQIVIFWKWIEIENEEGEIKKFPLLRYYSVFEINTQCEGLESKRMDTFEHEPLEKCEEIVKGYENAPEIRHVSGRAYYRPADDIINVPGMKDFEKIEEYYSTLFHEMVHSTGHESRLNRSGVRDLSENPFGSEVYSKEELVAEIGASMLCGIAGIENNTIDNSANYIQSWLEKLKNDKKLIVHASQQAEKACNYILGKGDLEDED</sequence>
<dbReference type="Proteomes" id="UP001459714">
    <property type="component" value="Unassembled WGS sequence"/>
</dbReference>
<dbReference type="RefSeq" id="WP_342021191.1">
    <property type="nucleotide sequence ID" value="NZ_JBBYAK010000003.1"/>
</dbReference>
<dbReference type="InterPro" id="IPR013610">
    <property type="entry name" value="ArdC_N"/>
</dbReference>
<protein>
    <submittedName>
        <fullName evidence="3">Zincin-like metallopeptidase domain-containing protein</fullName>
    </submittedName>
</protein>
<evidence type="ECO:0000313" key="4">
    <source>
        <dbReference type="Proteomes" id="UP001459714"/>
    </source>
</evidence>
<dbReference type="EMBL" id="JBBYAK010000003">
    <property type="protein sequence ID" value="MEL3959587.1"/>
    <property type="molecule type" value="Genomic_DNA"/>
</dbReference>
<gene>
    <name evidence="3" type="ORF">NST17_20760</name>
</gene>
<accession>A0ABU9K380</accession>
<feature type="domain" description="Polyvalent protein metallopeptidase" evidence="2">
    <location>
        <begin position="140"/>
        <end position="259"/>
    </location>
</feature>
<comment type="caution">
    <text evidence="3">The sequence shown here is derived from an EMBL/GenBank/DDBJ whole genome shotgun (WGS) entry which is preliminary data.</text>
</comment>
<dbReference type="InterPro" id="IPR041459">
    <property type="entry name" value="MPTase-PolyVal"/>
</dbReference>
<name>A0ABU9K380_9BACI</name>
<evidence type="ECO:0000259" key="1">
    <source>
        <dbReference type="Pfam" id="PF08401"/>
    </source>
</evidence>
<reference evidence="3 4" key="1">
    <citation type="submission" date="2024-03" db="EMBL/GenBank/DDBJ databases">
        <title>Bacilli Hybrid Assemblies.</title>
        <authorList>
            <person name="Kovac J."/>
        </authorList>
    </citation>
    <scope>NUCLEOTIDE SEQUENCE [LARGE SCALE GENOMIC DNA]</scope>
    <source>
        <strain evidence="3 4">FSL M8-0022</strain>
    </source>
</reference>
<dbReference type="PIRSF" id="PIRSF037112">
    <property type="entry name" value="Antirestriction_ArdC"/>
    <property type="match status" value="1"/>
</dbReference>